<organism evidence="5 6">
    <name type="scientific">Noviherbaspirillum galbum</name>
    <dbReference type="NCBI Taxonomy" id="2709383"/>
    <lineage>
        <taxon>Bacteria</taxon>
        <taxon>Pseudomonadati</taxon>
        <taxon>Pseudomonadota</taxon>
        <taxon>Betaproteobacteria</taxon>
        <taxon>Burkholderiales</taxon>
        <taxon>Oxalobacteraceae</taxon>
        <taxon>Noviherbaspirillum</taxon>
    </lineage>
</organism>
<reference evidence="5 6" key="1">
    <citation type="submission" date="2020-02" db="EMBL/GenBank/DDBJ databases">
        <authorList>
            <person name="Kim M.K."/>
        </authorList>
    </citation>
    <scope>NUCLEOTIDE SEQUENCE [LARGE SCALE GENOMIC DNA]</scope>
    <source>
        <strain evidence="5 6">17J57-3</strain>
    </source>
</reference>
<dbReference type="GO" id="GO:0016787">
    <property type="term" value="F:hydrolase activity"/>
    <property type="evidence" value="ECO:0007669"/>
    <property type="project" value="UniProtKB-KW"/>
</dbReference>
<evidence type="ECO:0000256" key="2">
    <source>
        <dbReference type="SAM" id="MobiDB-lite"/>
    </source>
</evidence>
<evidence type="ECO:0000256" key="1">
    <source>
        <dbReference type="ARBA" id="ARBA00022801"/>
    </source>
</evidence>
<dbReference type="EMBL" id="JAAIVB010000073">
    <property type="protein sequence ID" value="NEX63559.1"/>
    <property type="molecule type" value="Genomic_DNA"/>
</dbReference>
<gene>
    <name evidence="5" type="ORF">G3574_20975</name>
</gene>
<accession>A0A6B3SZ21</accession>
<dbReference type="SUPFAM" id="SSF53474">
    <property type="entry name" value="alpha/beta-Hydrolases"/>
    <property type="match status" value="1"/>
</dbReference>
<dbReference type="PANTHER" id="PTHR48081:SF33">
    <property type="entry name" value="KYNURENINE FORMAMIDASE"/>
    <property type="match status" value="1"/>
</dbReference>
<keyword evidence="6" id="KW-1185">Reference proteome</keyword>
<evidence type="ECO:0000313" key="5">
    <source>
        <dbReference type="EMBL" id="NEX63559.1"/>
    </source>
</evidence>
<dbReference type="InterPro" id="IPR050300">
    <property type="entry name" value="GDXG_lipolytic_enzyme"/>
</dbReference>
<evidence type="ECO:0000259" key="4">
    <source>
        <dbReference type="Pfam" id="PF20434"/>
    </source>
</evidence>
<dbReference type="Pfam" id="PF20434">
    <property type="entry name" value="BD-FAE"/>
    <property type="match status" value="1"/>
</dbReference>
<dbReference type="Proteomes" id="UP000482155">
    <property type="component" value="Unassembled WGS sequence"/>
</dbReference>
<evidence type="ECO:0000256" key="3">
    <source>
        <dbReference type="SAM" id="SignalP"/>
    </source>
</evidence>
<keyword evidence="3" id="KW-0732">Signal</keyword>
<sequence>MPGLPMKFHVLASFAIAAVLATQVSVAGPLRDRLAERRAQHEQHGQQDVRQDGELDDGHGGGPARVPDGVRVLRNEAYGADPLQRFDVYLPQARLQQPAPVLFLVHGGGWRRGDKAMSNVVENKVAHWVPRGFIVISTNYRMLPDTRPVDQARDVAAALAAAQQRAANWGADPGKFVLIGHSAGAHLVAYLAASPATASAAGARPWLGTVALDSAGYDIPKVMQERHFRLYDEAFGNDPQYWQLASPYHQLAQASAPLLAVCSSRRVTSCQQAHAFVARDASLGARAGTLEKDMSHAQINERLGADPVYTAEVERFLQQLDPAIDTLLRRNP</sequence>
<dbReference type="InterPro" id="IPR049492">
    <property type="entry name" value="BD-FAE-like_dom"/>
</dbReference>
<keyword evidence="1 5" id="KW-0378">Hydrolase</keyword>
<feature type="region of interest" description="Disordered" evidence="2">
    <location>
        <begin position="36"/>
        <end position="68"/>
    </location>
</feature>
<feature type="domain" description="BD-FAE-like" evidence="4">
    <location>
        <begin position="87"/>
        <end position="194"/>
    </location>
</feature>
<dbReference type="InterPro" id="IPR029058">
    <property type="entry name" value="AB_hydrolase_fold"/>
</dbReference>
<name>A0A6B3SZ21_9BURK</name>
<dbReference type="AlphaFoldDB" id="A0A6B3SZ21"/>
<dbReference type="Gene3D" id="3.40.50.1820">
    <property type="entry name" value="alpha/beta hydrolase"/>
    <property type="match status" value="1"/>
</dbReference>
<feature type="chain" id="PRO_5025346484" evidence="3">
    <location>
        <begin position="28"/>
        <end position="332"/>
    </location>
</feature>
<proteinExistence type="predicted"/>
<dbReference type="RefSeq" id="WP_163967508.1">
    <property type="nucleotide sequence ID" value="NZ_JAAIVB010000073.1"/>
</dbReference>
<comment type="caution">
    <text evidence="5">The sequence shown here is derived from an EMBL/GenBank/DDBJ whole genome shotgun (WGS) entry which is preliminary data.</text>
</comment>
<protein>
    <submittedName>
        <fullName evidence="5">Alpha/beta hydrolase</fullName>
    </submittedName>
</protein>
<dbReference type="PANTHER" id="PTHR48081">
    <property type="entry name" value="AB HYDROLASE SUPERFAMILY PROTEIN C4A8.06C"/>
    <property type="match status" value="1"/>
</dbReference>
<feature type="signal peptide" evidence="3">
    <location>
        <begin position="1"/>
        <end position="27"/>
    </location>
</feature>
<evidence type="ECO:0000313" key="6">
    <source>
        <dbReference type="Proteomes" id="UP000482155"/>
    </source>
</evidence>
<feature type="compositionally biased region" description="Basic and acidic residues" evidence="2">
    <location>
        <begin position="36"/>
        <end position="59"/>
    </location>
</feature>